<dbReference type="Gene3D" id="2.60.40.1090">
    <property type="entry name" value="Fimbrial-type adhesion domain"/>
    <property type="match status" value="1"/>
</dbReference>
<dbReference type="Gene3D" id="2.60.40.3310">
    <property type="match status" value="1"/>
</dbReference>
<name>A0AAN5MG92_MORMO</name>
<evidence type="ECO:0000259" key="6">
    <source>
        <dbReference type="Pfam" id="PF00419"/>
    </source>
</evidence>
<comment type="subcellular location">
    <subcellularLocation>
        <location evidence="1">Fimbrium</location>
    </subcellularLocation>
</comment>
<evidence type="ECO:0000256" key="4">
    <source>
        <dbReference type="ARBA" id="ARBA00023263"/>
    </source>
</evidence>
<dbReference type="InterPro" id="IPR000259">
    <property type="entry name" value="Adhesion_dom_fimbrial"/>
</dbReference>
<dbReference type="AlphaFoldDB" id="A0AAN5MG92"/>
<feature type="chain" id="PRO_5042838518" evidence="5">
    <location>
        <begin position="21"/>
        <end position="340"/>
    </location>
</feature>
<comment type="similarity">
    <text evidence="2">Belongs to the fimbrial protein family.</text>
</comment>
<comment type="caution">
    <text evidence="7">The sequence shown here is derived from an EMBL/GenBank/DDBJ whole genome shotgun (WGS) entry which is preliminary data.</text>
</comment>
<gene>
    <name evidence="7" type="ORF">I8608_002387</name>
</gene>
<dbReference type="GO" id="GO:0043709">
    <property type="term" value="P:cell adhesion involved in single-species biofilm formation"/>
    <property type="evidence" value="ECO:0007669"/>
    <property type="project" value="TreeGrafter"/>
</dbReference>
<sequence length="340" mass="36527">MKIKLLAALAALGMSGNALAYFDCAIAEPPNHQAEVLVTESKTIRLLADQAASDSTPLEKLIAPAMSIAPIRIVCEDTYFVHGSRPLYMAGLEEYPGKSGFYKTNVEGIGVRFMATPASGSNGDVLPRPEYIWGSQPGTTPFIAILNASTFTVSFYKLGKVDLSKGGKYPTVVPLMTARDVGASLIENVPYVKYRMNDVSIVGVPVCKVDRPAVVDFNTVNAAAVRNGVSRNFDFGITCDTDYGAYNVTATIDASERTSDNKFIKIKDSKGDNNSLVIEISDSNDNKITVDGNTPIDISNVTSGEKATFKWKALLKKQSGSPYPAQGPFNATATITFNIH</sequence>
<reference evidence="7" key="2">
    <citation type="submission" date="2020-10" db="EMBL/GenBank/DDBJ databases">
        <authorList>
            <consortium name="NCBI Pathogen Detection Project"/>
        </authorList>
    </citation>
    <scope>NUCLEOTIDE SEQUENCE</scope>
    <source>
        <strain evidence="7">Morganella morganii ARLG-3209</strain>
    </source>
</reference>
<organism evidence="7 8">
    <name type="scientific">Morganella morganii</name>
    <name type="common">Proteus morganii</name>
    <dbReference type="NCBI Taxonomy" id="582"/>
    <lineage>
        <taxon>Bacteria</taxon>
        <taxon>Pseudomonadati</taxon>
        <taxon>Pseudomonadota</taxon>
        <taxon>Gammaproteobacteria</taxon>
        <taxon>Enterobacterales</taxon>
        <taxon>Morganellaceae</taxon>
        <taxon>Morganella</taxon>
    </lineage>
</organism>
<feature type="signal peptide" evidence="5">
    <location>
        <begin position="1"/>
        <end position="20"/>
    </location>
</feature>
<dbReference type="SUPFAM" id="SSF49401">
    <property type="entry name" value="Bacterial adhesins"/>
    <property type="match status" value="1"/>
</dbReference>
<reference evidence="7" key="1">
    <citation type="journal article" date="2018" name="Genome Biol.">
        <title>SKESA: strategic k-mer extension for scrupulous assemblies.</title>
        <authorList>
            <person name="Souvorov A."/>
            <person name="Agarwala R."/>
            <person name="Lipman D.J."/>
        </authorList>
    </citation>
    <scope>NUCLEOTIDE SEQUENCE</scope>
    <source>
        <strain evidence="7">Morganella morganii ARLG-3209</strain>
    </source>
</reference>
<dbReference type="Proteomes" id="UP000865968">
    <property type="component" value="Unassembled WGS sequence"/>
</dbReference>
<evidence type="ECO:0000313" key="7">
    <source>
        <dbReference type="EMBL" id="HAT3809523.1"/>
    </source>
</evidence>
<feature type="domain" description="Fimbrial-type adhesion" evidence="6">
    <location>
        <begin position="206"/>
        <end position="339"/>
    </location>
</feature>
<dbReference type="PANTHER" id="PTHR33420">
    <property type="entry name" value="FIMBRIAL SUBUNIT ELFA-RELATED"/>
    <property type="match status" value="1"/>
</dbReference>
<protein>
    <submittedName>
        <fullName evidence="7">Fimbrial protein</fullName>
    </submittedName>
</protein>
<dbReference type="InterPro" id="IPR036937">
    <property type="entry name" value="Adhesion_dom_fimbrial_sf"/>
</dbReference>
<proteinExistence type="inferred from homology"/>
<dbReference type="GO" id="GO:0009289">
    <property type="term" value="C:pilus"/>
    <property type="evidence" value="ECO:0007669"/>
    <property type="project" value="UniProtKB-SubCell"/>
</dbReference>
<evidence type="ECO:0000256" key="1">
    <source>
        <dbReference type="ARBA" id="ARBA00004561"/>
    </source>
</evidence>
<dbReference type="InterPro" id="IPR008966">
    <property type="entry name" value="Adhesion_dom_sf"/>
</dbReference>
<dbReference type="RefSeq" id="WP_349466060.1">
    <property type="nucleotide sequence ID" value="NZ_JBEEWI010000001.1"/>
</dbReference>
<evidence type="ECO:0000313" key="8">
    <source>
        <dbReference type="Proteomes" id="UP000865968"/>
    </source>
</evidence>
<evidence type="ECO:0000256" key="5">
    <source>
        <dbReference type="SAM" id="SignalP"/>
    </source>
</evidence>
<dbReference type="InterPro" id="IPR050263">
    <property type="entry name" value="Bact_Fimbrial_Adh_Pro"/>
</dbReference>
<keyword evidence="3 5" id="KW-0732">Signal</keyword>
<dbReference type="EMBL" id="DACSWI010000006">
    <property type="protein sequence ID" value="HAT3809523.1"/>
    <property type="molecule type" value="Genomic_DNA"/>
</dbReference>
<evidence type="ECO:0000256" key="3">
    <source>
        <dbReference type="ARBA" id="ARBA00022729"/>
    </source>
</evidence>
<accession>A0AAN5MG92</accession>
<keyword evidence="4" id="KW-0281">Fimbrium</keyword>
<dbReference type="Pfam" id="PF00419">
    <property type="entry name" value="Fimbrial"/>
    <property type="match status" value="1"/>
</dbReference>
<dbReference type="PANTHER" id="PTHR33420:SF3">
    <property type="entry name" value="FIMBRIAL SUBUNIT ELFA"/>
    <property type="match status" value="1"/>
</dbReference>
<evidence type="ECO:0000256" key="2">
    <source>
        <dbReference type="ARBA" id="ARBA00006671"/>
    </source>
</evidence>